<keyword evidence="1" id="KW-0732">Signal</keyword>
<dbReference type="EMBL" id="CP002480">
    <property type="protein sequence ID" value="ADW67913.1"/>
    <property type="molecule type" value="Genomic_DNA"/>
</dbReference>
<dbReference type="PaxDb" id="1198114-AciX9_0845"/>
<feature type="signal peptide" evidence="1">
    <location>
        <begin position="1"/>
        <end position="23"/>
    </location>
</feature>
<evidence type="ECO:0000259" key="2">
    <source>
        <dbReference type="Pfam" id="PF07007"/>
    </source>
</evidence>
<dbReference type="AlphaFoldDB" id="E8X147"/>
<dbReference type="OrthoDB" id="7340239at2"/>
<dbReference type="HOGENOM" id="CLU_1022184_0_0_0"/>
<gene>
    <name evidence="3" type="ordered locus">AciX9_0845</name>
</gene>
<dbReference type="RefSeq" id="WP_013579238.1">
    <property type="nucleotide sequence ID" value="NC_015064.1"/>
</dbReference>
<dbReference type="eggNOG" id="COG4461">
    <property type="taxonomic scope" value="Bacteria"/>
</dbReference>
<dbReference type="Proteomes" id="UP000000343">
    <property type="component" value="Chromosome"/>
</dbReference>
<proteinExistence type="predicted"/>
<accession>E8X147</accession>
<reference evidence="4" key="1">
    <citation type="submission" date="2011-01" db="EMBL/GenBank/DDBJ databases">
        <title>Complete sequence of chromosome of Acidobacterium sp. MP5ACTX9.</title>
        <authorList>
            <consortium name="US DOE Joint Genome Institute"/>
            <person name="Lucas S."/>
            <person name="Copeland A."/>
            <person name="Lapidus A."/>
            <person name="Cheng J.-F."/>
            <person name="Goodwin L."/>
            <person name="Pitluck S."/>
            <person name="Teshima H."/>
            <person name="Detter J.C."/>
            <person name="Han C."/>
            <person name="Tapia R."/>
            <person name="Land M."/>
            <person name="Hauser L."/>
            <person name="Kyrpides N."/>
            <person name="Ivanova N."/>
            <person name="Ovchinnikova G."/>
            <person name="Pagani I."/>
            <person name="Rawat S.R."/>
            <person name="Mannisto M."/>
            <person name="Haggblom M.M."/>
            <person name="Woyke T."/>
        </authorList>
    </citation>
    <scope>NUCLEOTIDE SEQUENCE [LARGE SCALE GENOMIC DNA]</scope>
    <source>
        <strain evidence="4">MP5ACTX9</strain>
    </source>
</reference>
<evidence type="ECO:0000256" key="1">
    <source>
        <dbReference type="SAM" id="SignalP"/>
    </source>
</evidence>
<dbReference type="Pfam" id="PF07007">
    <property type="entry name" value="LprI"/>
    <property type="match status" value="1"/>
</dbReference>
<dbReference type="InterPro" id="IPR009739">
    <property type="entry name" value="LprI-like_N"/>
</dbReference>
<keyword evidence="4" id="KW-1185">Reference proteome</keyword>
<dbReference type="Gene3D" id="1.20.1270.180">
    <property type="match status" value="1"/>
</dbReference>
<dbReference type="GO" id="GO:0005576">
    <property type="term" value="C:extracellular region"/>
    <property type="evidence" value="ECO:0007669"/>
    <property type="project" value="TreeGrafter"/>
</dbReference>
<evidence type="ECO:0000313" key="4">
    <source>
        <dbReference type="Proteomes" id="UP000000343"/>
    </source>
</evidence>
<feature type="domain" description="Lysozyme inhibitor LprI-like N-terminal" evidence="2">
    <location>
        <begin position="25"/>
        <end position="102"/>
    </location>
</feature>
<sequence length="272" mass="28958">MTKSSFRNIAASILALATVTAAADCTKAITPIDKTVCQTPELTKLDADLNHLYTALRPQLTIGAKARLLTQQRTWLALRDKTCATADAACLQHQYADRLDQLEAINASAKAADDKLDDVTPVYLKGSWKVTAIHDPAGRGHTNPTALKQSLEDEELSPPGSTVVAAPGELCFPPDPCGDMAWDFPPLGKVASGSAIIEQLGLTPATRALRGSSGTINSHYLLIPRPDGSLWAAFILCGPAVGQDCRTAAEVWTPATPDARVFPTHFPSATYK</sequence>
<dbReference type="PANTHER" id="PTHR37549">
    <property type="entry name" value="LIPOPROTEIN LPRI"/>
    <property type="match status" value="1"/>
</dbReference>
<dbReference type="PANTHER" id="PTHR37549:SF1">
    <property type="entry name" value="LIPOPROTEIN LPRI"/>
    <property type="match status" value="1"/>
</dbReference>
<protein>
    <recommendedName>
        <fullName evidence="2">Lysozyme inhibitor LprI-like N-terminal domain-containing protein</fullName>
    </recommendedName>
</protein>
<organism evidence="4">
    <name type="scientific">Granulicella tundricola (strain ATCC BAA-1859 / DSM 23138 / MP5ACTX9)</name>
    <dbReference type="NCBI Taxonomy" id="1198114"/>
    <lineage>
        <taxon>Bacteria</taxon>
        <taxon>Pseudomonadati</taxon>
        <taxon>Acidobacteriota</taxon>
        <taxon>Terriglobia</taxon>
        <taxon>Terriglobales</taxon>
        <taxon>Acidobacteriaceae</taxon>
        <taxon>Granulicella</taxon>
    </lineage>
</organism>
<dbReference type="InterPro" id="IPR052755">
    <property type="entry name" value="Lysozyme_Inhibitor_LprI"/>
</dbReference>
<evidence type="ECO:0000313" key="3">
    <source>
        <dbReference type="EMBL" id="ADW67913.1"/>
    </source>
</evidence>
<feature type="chain" id="PRO_5003230545" description="Lysozyme inhibitor LprI-like N-terminal domain-containing protein" evidence="1">
    <location>
        <begin position="24"/>
        <end position="272"/>
    </location>
</feature>
<dbReference type="KEGG" id="acm:AciX9_0845"/>
<name>E8X147_GRATM</name>